<feature type="signal peptide" evidence="1">
    <location>
        <begin position="1"/>
        <end position="27"/>
    </location>
</feature>
<evidence type="ECO:0000256" key="1">
    <source>
        <dbReference type="SAM" id="SignalP"/>
    </source>
</evidence>
<proteinExistence type="predicted"/>
<dbReference type="AlphaFoldDB" id="A0A8J5VJV5"/>
<name>A0A8J5VJV5_ZIZPA</name>
<dbReference type="OrthoDB" id="10387510at2759"/>
<gene>
    <name evidence="2" type="ORF">GUJ93_ZPchr0006g45927</name>
</gene>
<dbReference type="EMBL" id="JAAALK010000283">
    <property type="protein sequence ID" value="KAG8073982.1"/>
    <property type="molecule type" value="Genomic_DNA"/>
</dbReference>
<feature type="chain" id="PRO_5035280188" description="Cysteine proteinase inhibitor" evidence="1">
    <location>
        <begin position="28"/>
        <end position="119"/>
    </location>
</feature>
<protein>
    <recommendedName>
        <fullName evidence="4">Cysteine proteinase inhibitor</fullName>
    </recommendedName>
</protein>
<reference evidence="2" key="1">
    <citation type="journal article" date="2021" name="bioRxiv">
        <title>Whole Genome Assembly and Annotation of Northern Wild Rice, Zizania palustris L., Supports a Whole Genome Duplication in the Zizania Genus.</title>
        <authorList>
            <person name="Haas M."/>
            <person name="Kono T."/>
            <person name="Macchietto M."/>
            <person name="Millas R."/>
            <person name="McGilp L."/>
            <person name="Shao M."/>
            <person name="Duquette J."/>
            <person name="Hirsch C.N."/>
            <person name="Kimball J."/>
        </authorList>
    </citation>
    <scope>NUCLEOTIDE SEQUENCE</scope>
    <source>
        <tissue evidence="2">Fresh leaf tissue</tissue>
    </source>
</reference>
<dbReference type="GO" id="GO:0004869">
    <property type="term" value="F:cysteine-type endopeptidase inhibitor activity"/>
    <property type="evidence" value="ECO:0007669"/>
    <property type="project" value="InterPro"/>
</dbReference>
<reference evidence="2" key="2">
    <citation type="submission" date="2021-02" db="EMBL/GenBank/DDBJ databases">
        <authorList>
            <person name="Kimball J.A."/>
            <person name="Haas M.W."/>
            <person name="Macchietto M."/>
            <person name="Kono T."/>
            <person name="Duquette J."/>
            <person name="Shao M."/>
        </authorList>
    </citation>
    <scope>NUCLEOTIDE SEQUENCE</scope>
    <source>
        <tissue evidence="2">Fresh leaf tissue</tissue>
    </source>
</reference>
<comment type="caution">
    <text evidence="2">The sequence shown here is derived from an EMBL/GenBank/DDBJ whole genome shotgun (WGS) entry which is preliminary data.</text>
</comment>
<keyword evidence="3" id="KW-1185">Reference proteome</keyword>
<keyword evidence="1" id="KW-0732">Signal</keyword>
<dbReference type="InterPro" id="IPR027214">
    <property type="entry name" value="Cystatin"/>
</dbReference>
<dbReference type="Proteomes" id="UP000729402">
    <property type="component" value="Unassembled WGS sequence"/>
</dbReference>
<evidence type="ECO:0000313" key="3">
    <source>
        <dbReference type="Proteomes" id="UP000729402"/>
    </source>
</evidence>
<evidence type="ECO:0008006" key="4">
    <source>
        <dbReference type="Google" id="ProtNLM"/>
    </source>
</evidence>
<accession>A0A8J5VJV5</accession>
<organism evidence="2 3">
    <name type="scientific">Zizania palustris</name>
    <name type="common">Northern wild rice</name>
    <dbReference type="NCBI Taxonomy" id="103762"/>
    <lineage>
        <taxon>Eukaryota</taxon>
        <taxon>Viridiplantae</taxon>
        <taxon>Streptophyta</taxon>
        <taxon>Embryophyta</taxon>
        <taxon>Tracheophyta</taxon>
        <taxon>Spermatophyta</taxon>
        <taxon>Magnoliopsida</taxon>
        <taxon>Liliopsida</taxon>
        <taxon>Poales</taxon>
        <taxon>Poaceae</taxon>
        <taxon>BOP clade</taxon>
        <taxon>Oryzoideae</taxon>
        <taxon>Oryzeae</taxon>
        <taxon>Zizaniinae</taxon>
        <taxon>Zizania</taxon>
    </lineage>
</organism>
<sequence>MRTRFPLLLVAAAAAAVAAAFAATAAAKRPADGWTPIRSIGLPHFQQFGQWVADDLGAPMRFYRVVSGRRQNADGINYQFTVVMGNRDGVMDKYKVKVHVTVESALLHPMADQEEEGLH</sequence>
<evidence type="ECO:0000313" key="2">
    <source>
        <dbReference type="EMBL" id="KAG8073982.1"/>
    </source>
</evidence>
<dbReference type="PANTHER" id="PTHR47116">
    <property type="entry name" value="PHLOEM FILAMENT PROTEIN"/>
    <property type="match status" value="1"/>
</dbReference>